<accession>A0A284VRL9</accession>
<dbReference type="RefSeq" id="WP_096206484.1">
    <property type="nucleotide sequence ID" value="NZ_FZMP01000196.1"/>
</dbReference>
<dbReference type="InterPro" id="IPR021338">
    <property type="entry name" value="DUF2953"/>
</dbReference>
<keyword evidence="2" id="KW-1185">Reference proteome</keyword>
<dbReference type="Proteomes" id="UP000218615">
    <property type="component" value="Unassembled WGS sequence"/>
</dbReference>
<dbReference type="OrthoDB" id="148205at2157"/>
<gene>
    <name evidence="1" type="ORF">MNV_50117</name>
</gene>
<reference evidence="2" key="1">
    <citation type="submission" date="2017-06" db="EMBL/GenBank/DDBJ databases">
        <authorList>
            <person name="Cremers G."/>
        </authorList>
    </citation>
    <scope>NUCLEOTIDE SEQUENCE [LARGE SCALE GENOMIC DNA]</scope>
</reference>
<name>A0A284VRL9_9EURY</name>
<organism evidence="1 2">
    <name type="scientific">Candidatus Methanoperedens nitratireducens</name>
    <dbReference type="NCBI Taxonomy" id="1392998"/>
    <lineage>
        <taxon>Archaea</taxon>
        <taxon>Methanobacteriati</taxon>
        <taxon>Methanobacteriota</taxon>
        <taxon>Stenosarchaea group</taxon>
        <taxon>Methanomicrobia</taxon>
        <taxon>Methanosarcinales</taxon>
        <taxon>ANME-2 cluster</taxon>
        <taxon>Candidatus Methanoperedentaceae</taxon>
        <taxon>Candidatus Methanoperedens</taxon>
    </lineage>
</organism>
<dbReference type="EMBL" id="FZMP01000196">
    <property type="protein sequence ID" value="SNQ61858.1"/>
    <property type="molecule type" value="Genomic_DNA"/>
</dbReference>
<dbReference type="Pfam" id="PF11167">
    <property type="entry name" value="DUF2953"/>
    <property type="match status" value="1"/>
</dbReference>
<sequence>MIAQILVIIAAIGLVMLLSPVTIYANSTRSGGKIEGDFSISWIIFKFRYAIKDRQMEVLAFGRHIISKSYKKKPPKPEKPKKPEKIKGLRKMLLIGDFFNLGRPILKLFKDFIYAFRLKYLDIDITYGLDDPACTGILTGFLYAVSGFSRTGRNIRFASDFTRQVLDWNLSVKVSIIPIRIIPPLAEFVANRDVLRSGLRIIR</sequence>
<evidence type="ECO:0000313" key="2">
    <source>
        <dbReference type="Proteomes" id="UP000218615"/>
    </source>
</evidence>
<dbReference type="AlphaFoldDB" id="A0A284VRL9"/>
<protein>
    <recommendedName>
        <fullName evidence="3">DUF2953 domain-containing protein</fullName>
    </recommendedName>
</protein>
<evidence type="ECO:0008006" key="3">
    <source>
        <dbReference type="Google" id="ProtNLM"/>
    </source>
</evidence>
<proteinExistence type="predicted"/>
<evidence type="ECO:0000313" key="1">
    <source>
        <dbReference type="EMBL" id="SNQ61858.1"/>
    </source>
</evidence>